<keyword evidence="3" id="KW-1185">Reference proteome</keyword>
<feature type="compositionally biased region" description="Acidic residues" evidence="1">
    <location>
        <begin position="67"/>
        <end position="78"/>
    </location>
</feature>
<dbReference type="KEGG" id="ppai:E1956_27615"/>
<proteinExistence type="predicted"/>
<evidence type="ECO:0000313" key="2">
    <source>
        <dbReference type="EMBL" id="QBR02324.1"/>
    </source>
</evidence>
<dbReference type="AlphaFoldDB" id="A0A4P7D6M3"/>
<evidence type="ECO:0000256" key="1">
    <source>
        <dbReference type="SAM" id="MobiDB-lite"/>
    </source>
</evidence>
<evidence type="ECO:0000313" key="3">
    <source>
        <dbReference type="Proteomes" id="UP000295727"/>
    </source>
</evidence>
<dbReference type="EMBL" id="CP038150">
    <property type="protein sequence ID" value="QBR02324.1"/>
    <property type="molecule type" value="Genomic_DNA"/>
</dbReference>
<sequence>MACEYPKPPENQSIWAEARALEASIRAIRRAQGKKNPEDFPPRSPECLAAMNEFVRDVCRALEIDPDTLGDADDDADDLYGAGAAG</sequence>
<gene>
    <name evidence="2" type="ORF">E1956_27615</name>
</gene>
<dbReference type="Proteomes" id="UP000295727">
    <property type="component" value="Chromosome 3"/>
</dbReference>
<dbReference type="OrthoDB" id="9132218at2"/>
<name>A0A4P7D6M3_9BURK</name>
<accession>A0A4P7D6M3</accession>
<reference evidence="2 3" key="1">
    <citation type="submission" date="2019-03" db="EMBL/GenBank/DDBJ databases">
        <title>Paraburkholderia sp. 7MH5, isolated from subtropical forest soil.</title>
        <authorList>
            <person name="Gao Z.-H."/>
            <person name="Qiu L.-H."/>
        </authorList>
    </citation>
    <scope>NUCLEOTIDE SEQUENCE [LARGE SCALE GENOMIC DNA]</scope>
    <source>
        <strain evidence="2 3">7MH5</strain>
    </source>
</reference>
<organism evidence="2 3">
    <name type="scientific">Paraburkholderia pallida</name>
    <dbReference type="NCBI Taxonomy" id="2547399"/>
    <lineage>
        <taxon>Bacteria</taxon>
        <taxon>Pseudomonadati</taxon>
        <taxon>Pseudomonadota</taxon>
        <taxon>Betaproteobacteria</taxon>
        <taxon>Burkholderiales</taxon>
        <taxon>Burkholderiaceae</taxon>
        <taxon>Paraburkholderia</taxon>
    </lineage>
</organism>
<feature type="region of interest" description="Disordered" evidence="1">
    <location>
        <begin position="67"/>
        <end position="86"/>
    </location>
</feature>
<protein>
    <submittedName>
        <fullName evidence="2">Uncharacterized protein</fullName>
    </submittedName>
</protein>